<gene>
    <name evidence="2" type="ORF">GUJ93_ZPchr0010g10615</name>
</gene>
<evidence type="ECO:0000256" key="1">
    <source>
        <dbReference type="SAM" id="MobiDB-lite"/>
    </source>
</evidence>
<comment type="caution">
    <text evidence="2">The sequence shown here is derived from an EMBL/GenBank/DDBJ whole genome shotgun (WGS) entry which is preliminary data.</text>
</comment>
<accession>A0A8J6BGU8</accession>
<feature type="region of interest" description="Disordered" evidence="1">
    <location>
        <begin position="1"/>
        <end position="101"/>
    </location>
</feature>
<dbReference type="Proteomes" id="UP000729402">
    <property type="component" value="Unassembled WGS sequence"/>
</dbReference>
<reference evidence="2" key="1">
    <citation type="journal article" date="2021" name="bioRxiv">
        <title>Whole Genome Assembly and Annotation of Northern Wild Rice, Zizania palustris L., Supports a Whole Genome Duplication in the Zizania Genus.</title>
        <authorList>
            <person name="Haas M."/>
            <person name="Kono T."/>
            <person name="Macchietto M."/>
            <person name="Millas R."/>
            <person name="McGilp L."/>
            <person name="Shao M."/>
            <person name="Duquette J."/>
            <person name="Hirsch C.N."/>
            <person name="Kimball J."/>
        </authorList>
    </citation>
    <scope>NUCLEOTIDE SEQUENCE</scope>
    <source>
        <tissue evidence="2">Fresh leaf tissue</tissue>
    </source>
</reference>
<dbReference type="EMBL" id="JAAALK010000082">
    <property type="protein sequence ID" value="KAG8087807.1"/>
    <property type="molecule type" value="Genomic_DNA"/>
</dbReference>
<name>A0A8J6BGU8_ZIZPA</name>
<proteinExistence type="predicted"/>
<evidence type="ECO:0000313" key="2">
    <source>
        <dbReference type="EMBL" id="KAG8087807.1"/>
    </source>
</evidence>
<organism evidence="2 3">
    <name type="scientific">Zizania palustris</name>
    <name type="common">Northern wild rice</name>
    <dbReference type="NCBI Taxonomy" id="103762"/>
    <lineage>
        <taxon>Eukaryota</taxon>
        <taxon>Viridiplantae</taxon>
        <taxon>Streptophyta</taxon>
        <taxon>Embryophyta</taxon>
        <taxon>Tracheophyta</taxon>
        <taxon>Spermatophyta</taxon>
        <taxon>Magnoliopsida</taxon>
        <taxon>Liliopsida</taxon>
        <taxon>Poales</taxon>
        <taxon>Poaceae</taxon>
        <taxon>BOP clade</taxon>
        <taxon>Oryzoideae</taxon>
        <taxon>Oryzeae</taxon>
        <taxon>Zizaniinae</taxon>
        <taxon>Zizania</taxon>
    </lineage>
</organism>
<feature type="compositionally biased region" description="Polar residues" evidence="1">
    <location>
        <begin position="13"/>
        <end position="22"/>
    </location>
</feature>
<evidence type="ECO:0000313" key="3">
    <source>
        <dbReference type="Proteomes" id="UP000729402"/>
    </source>
</evidence>
<keyword evidence="3" id="KW-1185">Reference proteome</keyword>
<protein>
    <submittedName>
        <fullName evidence="2">Uncharacterized protein</fullName>
    </submittedName>
</protein>
<feature type="region of interest" description="Disordered" evidence="1">
    <location>
        <begin position="110"/>
        <end position="129"/>
    </location>
</feature>
<dbReference type="AlphaFoldDB" id="A0A8J6BGU8"/>
<sequence length="277" mass="29825">MACPPPVRLLLNASASSPNQSVAVPYPHRRRGCDSSSTPPAPLFGPAPPPRRRFPPQPCGPSARPLRLRCLPISPSSGAVTSRASPTPSPPRPPVPRSRPRRLGRLCDSAIFPTPQIPPPPPRRRFPPRPCGLSARPLRLRCLPISPSSGAVASRASLTSSPPRPPIPRSRPRWLGRLCNFAIFPTPQIPAPPPRRWFPPRPCGPSARPLRLRCLPISPSSGAVASRGLRLRHLPNAFGGPAPSGLLCGSACWPRKKERRRAEEEEAAAKTEGDSSD</sequence>
<feature type="compositionally biased region" description="Pro residues" evidence="1">
    <location>
        <begin position="39"/>
        <end position="59"/>
    </location>
</feature>
<feature type="compositionally biased region" description="Polar residues" evidence="1">
    <location>
        <begin position="149"/>
        <end position="159"/>
    </location>
</feature>
<feature type="region of interest" description="Disordered" evidence="1">
    <location>
        <begin position="149"/>
        <end position="169"/>
    </location>
</feature>
<feature type="compositionally biased region" description="Pro residues" evidence="1">
    <location>
        <begin position="87"/>
        <end position="97"/>
    </location>
</feature>
<reference evidence="2" key="2">
    <citation type="submission" date="2021-02" db="EMBL/GenBank/DDBJ databases">
        <authorList>
            <person name="Kimball J.A."/>
            <person name="Haas M.W."/>
            <person name="Macchietto M."/>
            <person name="Kono T."/>
            <person name="Duquette J."/>
            <person name="Shao M."/>
        </authorList>
    </citation>
    <scope>NUCLEOTIDE SEQUENCE</scope>
    <source>
        <tissue evidence="2">Fresh leaf tissue</tissue>
    </source>
</reference>